<comment type="subcellular location">
    <subcellularLocation>
        <location evidence="1">Golgi apparatus membrane</location>
        <topology evidence="1">Single-pass type IV membrane protein</topology>
    </subcellularLocation>
</comment>
<keyword evidence="5 11" id="KW-0812">Transmembrane</keyword>
<organism evidence="14 16">
    <name type="scientific">Caenorhabditis briggsae</name>
    <dbReference type="NCBI Taxonomy" id="6238"/>
    <lineage>
        <taxon>Eukaryota</taxon>
        <taxon>Metazoa</taxon>
        <taxon>Ecdysozoa</taxon>
        <taxon>Nematoda</taxon>
        <taxon>Chromadorea</taxon>
        <taxon>Rhabditida</taxon>
        <taxon>Rhabditina</taxon>
        <taxon>Rhabditomorpha</taxon>
        <taxon>Rhabditoidea</taxon>
        <taxon>Rhabditidae</taxon>
        <taxon>Peloderinae</taxon>
        <taxon>Caenorhabditis</taxon>
    </lineage>
</organism>
<keyword evidence="4" id="KW-0813">Transport</keyword>
<dbReference type="PANTHER" id="PTHR14043:SF2">
    <property type="entry name" value="HOMEOBOX PROTEIN CUT"/>
    <property type="match status" value="1"/>
</dbReference>
<dbReference type="EMBL" id="CP090893">
    <property type="protein sequence ID" value="ULU01606.1"/>
    <property type="molecule type" value="Genomic_DNA"/>
</dbReference>
<name>A0AAE9DD03_CAEBR</name>
<evidence type="ECO:0000256" key="6">
    <source>
        <dbReference type="ARBA" id="ARBA00022989"/>
    </source>
</evidence>
<evidence type="ECO:0000256" key="2">
    <source>
        <dbReference type="ARBA" id="ARBA00006415"/>
    </source>
</evidence>
<dbReference type="InterPro" id="IPR012955">
    <property type="entry name" value="CASP_C"/>
</dbReference>
<evidence type="ECO:0000256" key="1">
    <source>
        <dbReference type="ARBA" id="ARBA00004409"/>
    </source>
</evidence>
<dbReference type="AlphaFoldDB" id="A0AAE9DD03"/>
<feature type="transmembrane region" description="Helical" evidence="11">
    <location>
        <begin position="572"/>
        <end position="591"/>
    </location>
</feature>
<dbReference type="Proteomes" id="UP000827892">
    <property type="component" value="Chromosome III"/>
</dbReference>
<evidence type="ECO:0000313" key="15">
    <source>
        <dbReference type="EMBL" id="UMM24252.1"/>
    </source>
</evidence>
<evidence type="ECO:0000256" key="8">
    <source>
        <dbReference type="ARBA" id="ARBA00023054"/>
    </source>
</evidence>
<feature type="domain" description="CASP C-terminal" evidence="12">
    <location>
        <begin position="538"/>
        <end position="591"/>
    </location>
</feature>
<feature type="domain" description="CASP C-terminal" evidence="12">
    <location>
        <begin position="392"/>
        <end position="531"/>
    </location>
</feature>
<dbReference type="Pfam" id="PF08172">
    <property type="entry name" value="CASP_C"/>
    <property type="match status" value="2"/>
</dbReference>
<evidence type="ECO:0000313" key="16">
    <source>
        <dbReference type="Proteomes" id="UP000827892"/>
    </source>
</evidence>
<evidence type="ECO:0000256" key="11">
    <source>
        <dbReference type="SAM" id="Phobius"/>
    </source>
</evidence>
<keyword evidence="17" id="KW-1185">Reference proteome</keyword>
<evidence type="ECO:0000259" key="12">
    <source>
        <dbReference type="Pfam" id="PF08172"/>
    </source>
</evidence>
<feature type="domain" description="Cux N-terminal" evidence="13">
    <location>
        <begin position="2"/>
        <end position="105"/>
    </location>
</feature>
<keyword evidence="9 11" id="KW-0472">Membrane</keyword>
<dbReference type="Pfam" id="PF25398">
    <property type="entry name" value="CUX1_N"/>
    <property type="match status" value="1"/>
</dbReference>
<protein>
    <recommendedName>
        <fullName evidence="3">Protein CASP</fullName>
    </recommendedName>
</protein>
<evidence type="ECO:0000256" key="7">
    <source>
        <dbReference type="ARBA" id="ARBA00023034"/>
    </source>
</evidence>
<evidence type="ECO:0000259" key="13">
    <source>
        <dbReference type="Pfam" id="PF25398"/>
    </source>
</evidence>
<keyword evidence="8 10" id="KW-0175">Coiled coil</keyword>
<feature type="coiled-coil region" evidence="10">
    <location>
        <begin position="371"/>
        <end position="451"/>
    </location>
</feature>
<feature type="coiled-coil region" evidence="10">
    <location>
        <begin position="115"/>
        <end position="338"/>
    </location>
</feature>
<dbReference type="GO" id="GO:0000139">
    <property type="term" value="C:Golgi membrane"/>
    <property type="evidence" value="ECO:0007669"/>
    <property type="project" value="UniProtKB-SubCell"/>
</dbReference>
<dbReference type="PANTHER" id="PTHR14043">
    <property type="entry name" value="CCAAT DISPLACEMENT PROTEIN-RELATED"/>
    <property type="match status" value="1"/>
</dbReference>
<gene>
    <name evidence="14" type="ORF">L3Y34_001730</name>
    <name evidence="15" type="ORF">L5515_004575</name>
</gene>
<dbReference type="GO" id="GO:0006891">
    <property type="term" value="P:intra-Golgi vesicle-mediated transport"/>
    <property type="evidence" value="ECO:0007669"/>
    <property type="project" value="InterPro"/>
</dbReference>
<evidence type="ECO:0000256" key="5">
    <source>
        <dbReference type="ARBA" id="ARBA00022692"/>
    </source>
</evidence>
<evidence type="ECO:0000256" key="9">
    <source>
        <dbReference type="ARBA" id="ARBA00023136"/>
    </source>
</evidence>
<reference evidence="14 16" key="2">
    <citation type="submission" date="2022-05" db="EMBL/GenBank/DDBJ databases">
        <title>Chromosome-level reference genomes for two strains of Caenorhabditis briggsae: an improved platform for comparative genomics.</title>
        <authorList>
            <person name="Stevens L."/>
            <person name="Andersen E.C."/>
        </authorList>
    </citation>
    <scope>NUCLEOTIDE SEQUENCE [LARGE SCALE GENOMIC DNA]</scope>
    <source>
        <strain evidence="14">QX1410_ONT</strain>
        <tissue evidence="14">Whole-organism</tissue>
    </source>
</reference>
<evidence type="ECO:0000313" key="14">
    <source>
        <dbReference type="EMBL" id="ULU01606.1"/>
    </source>
</evidence>
<evidence type="ECO:0000313" key="17">
    <source>
        <dbReference type="Proteomes" id="UP000829354"/>
    </source>
</evidence>
<evidence type="ECO:0000256" key="3">
    <source>
        <dbReference type="ARBA" id="ARBA00018691"/>
    </source>
</evidence>
<evidence type="ECO:0000256" key="10">
    <source>
        <dbReference type="SAM" id="Coils"/>
    </source>
</evidence>
<dbReference type="InterPro" id="IPR057476">
    <property type="entry name" value="Cux_N"/>
</dbReference>
<dbReference type="EMBL" id="CP092622">
    <property type="protein sequence ID" value="UMM24252.1"/>
    <property type="molecule type" value="Genomic_DNA"/>
</dbReference>
<comment type="similarity">
    <text evidence="2">Belongs to the CASP family.</text>
</comment>
<proteinExistence type="inferred from homology"/>
<keyword evidence="6 11" id="KW-1133">Transmembrane helix</keyword>
<sequence length="619" mass="70834">MEAVTKAWDTVDWERLQARVEAEVAALGVRQDDSDARKERLVGESNAYKDRTNKENRKLAIPLIKAFQNEFEGLLARSSAAESALIDICRSIINLPDPKSLLKSAEAWKSDAEKTQKAVEEREDLKRQLLKANNELEDFRGKDVKVRKLKDKLAKLESEQDTFIENAVSEVEKKAELELNSRLAELTEERDKMKEQHDILEKNLNTIESKNKEMQRKLEIAKMTVEQKDGLENEQLSIAMKDLTDANHKIVFLEERILQLETEAEKVNESKKAGNIEDIAALGSVLIQKDEAIQQLTNDVKRLESAHADDVAKWKSALSAMEKNNQALIAELNELKSTLDGRNDYEAIKNELRLLREIEFGAAAEANSESIERLGETVETLDRLLAEKNRRLQNENASLRVKAETFKVRFEEQEAELVSFKEKSERNDRLIAQLESDLESAVQDMGITERRGTTDMLNDANPTISDASLVPILTSQRNRLHERVTALEEAVSLEKTKQLSVQNEVERVREENIRLCERIRFLQAPNRQSLNSVESGLANESTNRNKRLSMHDNTTLHISRAILSTPRSRTVFFSYLLILHALIMLVLYKFAFDQSVVRDAETECEYKFHQHMMDNHKDG</sequence>
<dbReference type="Proteomes" id="UP000829354">
    <property type="component" value="Chromosome III"/>
</dbReference>
<accession>A0AAE9DD03</accession>
<keyword evidence="7" id="KW-0333">Golgi apparatus</keyword>
<reference evidence="15 17" key="1">
    <citation type="submission" date="2022-04" db="EMBL/GenBank/DDBJ databases">
        <title>Chromosome-level reference genomes for two strains of Caenorhabditis briggsae: an improved platform for comparative genomics.</title>
        <authorList>
            <person name="Stevens L."/>
            <person name="Andersen E."/>
        </authorList>
    </citation>
    <scope>NUCLEOTIDE SEQUENCE [LARGE SCALE GENOMIC DNA]</scope>
    <source>
        <strain evidence="15">VX34</strain>
        <tissue evidence="15">Whole-organism</tissue>
    </source>
</reference>
<evidence type="ECO:0000256" key="4">
    <source>
        <dbReference type="ARBA" id="ARBA00022448"/>
    </source>
</evidence>